<evidence type="ECO:0000313" key="3">
    <source>
        <dbReference type="Proteomes" id="UP001148614"/>
    </source>
</evidence>
<organism evidence="2 3">
    <name type="scientific">Xylaria arbuscula</name>
    <dbReference type="NCBI Taxonomy" id="114810"/>
    <lineage>
        <taxon>Eukaryota</taxon>
        <taxon>Fungi</taxon>
        <taxon>Dikarya</taxon>
        <taxon>Ascomycota</taxon>
        <taxon>Pezizomycotina</taxon>
        <taxon>Sordariomycetes</taxon>
        <taxon>Xylariomycetidae</taxon>
        <taxon>Xylariales</taxon>
        <taxon>Xylariaceae</taxon>
        <taxon>Xylaria</taxon>
    </lineage>
</organism>
<gene>
    <name evidence="2" type="ORF">NPX13_g6827</name>
</gene>
<proteinExistence type="predicted"/>
<evidence type="ECO:0000256" key="1">
    <source>
        <dbReference type="SAM" id="MobiDB-lite"/>
    </source>
</evidence>
<comment type="caution">
    <text evidence="2">The sequence shown here is derived from an EMBL/GenBank/DDBJ whole genome shotgun (WGS) entry which is preliminary data.</text>
</comment>
<evidence type="ECO:0000313" key="2">
    <source>
        <dbReference type="EMBL" id="KAJ3567270.1"/>
    </source>
</evidence>
<dbReference type="Proteomes" id="UP001148614">
    <property type="component" value="Unassembled WGS sequence"/>
</dbReference>
<dbReference type="EMBL" id="JANPWZ010001259">
    <property type="protein sequence ID" value="KAJ3567270.1"/>
    <property type="molecule type" value="Genomic_DNA"/>
</dbReference>
<sequence length="584" mass="66269">MADPKPQRQKWLASEVAAFSDTELDNFIEESRLQCGIAMVEVEDPENLPESFIQRLRDRAQGSPSGIARPRAIDLDQVNAKLLDYADYCSGSSSPSPRPPAPIQCDEESTKSPTPPEVHATIYYNKLVLDGGRPLYPIQLMDVISKNPQDYRDLLQPWQEHPNVDIPSWDVFWDQWASWRGFRHWQVQNRTVSHHSDLDVTTILGTFVTKFRHGSMSYEAGLEELFAHYNVTHPYRIHQDPETQDKMTTWLEYVACAYSCHHMLELRVEREKPAYDTAWQFLLEKGVVKASDTRKSAFNREAISQHQRYMDQAWAAVESAKAALLSAQQNEATNREGSCIAQSELDAAQEALAALYMRERYVGGFFTDSRAFFNAETSLECSSNQLRWILEQIPLIELEMKESHGVTTSLNIPRGVKRRDEDSGAGMVNEKNIKRQRNSNNQSCASPDHASALSLSERVAESPLSRHMHHASSIGEPRSDRRAEGFRGGNGDKPVKCKSSNVRERRSACQRETSLSKEARSLDQQWQQAEHGSSQITVGITALRRSARISQRKIEGKPRQREGTTGLRRSARIKALQELSRETT</sequence>
<keyword evidence="3" id="KW-1185">Reference proteome</keyword>
<feature type="compositionally biased region" description="Polar residues" evidence="1">
    <location>
        <begin position="522"/>
        <end position="533"/>
    </location>
</feature>
<name>A0A9W8NBM1_9PEZI</name>
<feature type="region of interest" description="Disordered" evidence="1">
    <location>
        <begin position="89"/>
        <end position="116"/>
    </location>
</feature>
<feature type="region of interest" description="Disordered" evidence="1">
    <location>
        <begin position="411"/>
        <end position="533"/>
    </location>
</feature>
<accession>A0A9W8NBM1</accession>
<feature type="compositionally biased region" description="Basic and acidic residues" evidence="1">
    <location>
        <begin position="552"/>
        <end position="562"/>
    </location>
</feature>
<feature type="compositionally biased region" description="Basic and acidic residues" evidence="1">
    <location>
        <begin position="501"/>
        <end position="521"/>
    </location>
</feature>
<dbReference type="AlphaFoldDB" id="A0A9W8NBM1"/>
<protein>
    <submittedName>
        <fullName evidence="2">Uncharacterized protein</fullName>
    </submittedName>
</protein>
<reference evidence="2" key="1">
    <citation type="submission" date="2022-07" db="EMBL/GenBank/DDBJ databases">
        <title>Genome Sequence of Xylaria arbuscula.</title>
        <authorList>
            <person name="Buettner E."/>
        </authorList>
    </citation>
    <scope>NUCLEOTIDE SEQUENCE</scope>
    <source>
        <strain evidence="2">VT107</strain>
    </source>
</reference>
<feature type="region of interest" description="Disordered" evidence="1">
    <location>
        <begin position="549"/>
        <end position="584"/>
    </location>
</feature>
<dbReference type="VEuPathDB" id="FungiDB:F4678DRAFT_417362"/>